<dbReference type="AlphaFoldDB" id="A0A6J6DCQ6"/>
<protein>
    <submittedName>
        <fullName evidence="1">Unannotated protein</fullName>
    </submittedName>
</protein>
<evidence type="ECO:0000313" key="1">
    <source>
        <dbReference type="EMBL" id="CAB4561711.1"/>
    </source>
</evidence>
<dbReference type="PANTHER" id="PTHR43861">
    <property type="entry name" value="TRANS-ACONITATE 2-METHYLTRANSFERASE-RELATED"/>
    <property type="match status" value="1"/>
</dbReference>
<sequence length="297" mass="32050">MKVAAYHAGRHLAEHELLAPGKACPMCGSVSTTRLWAVQRDPDVVLVRCHGCRAVSVDRFPTPEALDEYYGSYYDDAPDDAVTTDDPSRLASRIASYVVNRSGGVRLLDLGGGDGSIGVAVLSRLATSGEVVVVDYDHRRRAAAPAEISLSQVPTLADVDGAFDVVVASAVLEHLPRPAAVLEELLGRVKPGGVFYARTPYVVPLIGVASKVGVAIDFTFPAHLFDLGSDYWARLSTWLPAFDEFEVLASRPSPVETGFRAHPARTMVSAVMKAPWRLFGSRWTFVGGWELAARRSS</sequence>
<reference evidence="1" key="1">
    <citation type="submission" date="2020-05" db="EMBL/GenBank/DDBJ databases">
        <authorList>
            <person name="Chiriac C."/>
            <person name="Salcher M."/>
            <person name="Ghai R."/>
            <person name="Kavagutti S V."/>
        </authorList>
    </citation>
    <scope>NUCLEOTIDE SEQUENCE</scope>
</reference>
<gene>
    <name evidence="1" type="ORF">UFOPK1493_01833</name>
</gene>
<name>A0A6J6DCQ6_9ZZZZ</name>
<dbReference type="Pfam" id="PF13489">
    <property type="entry name" value="Methyltransf_23"/>
    <property type="match status" value="1"/>
</dbReference>
<dbReference type="Gene3D" id="3.40.50.150">
    <property type="entry name" value="Vaccinia Virus protein VP39"/>
    <property type="match status" value="1"/>
</dbReference>
<accession>A0A6J6DCQ6</accession>
<organism evidence="1">
    <name type="scientific">freshwater metagenome</name>
    <dbReference type="NCBI Taxonomy" id="449393"/>
    <lineage>
        <taxon>unclassified sequences</taxon>
        <taxon>metagenomes</taxon>
        <taxon>ecological metagenomes</taxon>
    </lineage>
</organism>
<dbReference type="InterPro" id="IPR029063">
    <property type="entry name" value="SAM-dependent_MTases_sf"/>
</dbReference>
<dbReference type="PANTHER" id="PTHR43861:SF1">
    <property type="entry name" value="TRANS-ACONITATE 2-METHYLTRANSFERASE"/>
    <property type="match status" value="1"/>
</dbReference>
<dbReference type="CDD" id="cd02440">
    <property type="entry name" value="AdoMet_MTases"/>
    <property type="match status" value="1"/>
</dbReference>
<proteinExistence type="predicted"/>
<dbReference type="SUPFAM" id="SSF53335">
    <property type="entry name" value="S-adenosyl-L-methionine-dependent methyltransferases"/>
    <property type="match status" value="1"/>
</dbReference>
<dbReference type="EMBL" id="CAEZSR010000062">
    <property type="protein sequence ID" value="CAB4561711.1"/>
    <property type="molecule type" value="Genomic_DNA"/>
</dbReference>